<evidence type="ECO:0000313" key="10">
    <source>
        <dbReference type="Proteomes" id="UP000007110"/>
    </source>
</evidence>
<keyword evidence="2 5" id="KW-0812">Transmembrane</keyword>
<proteinExistence type="inferred from homology"/>
<evidence type="ECO:0000256" key="1">
    <source>
        <dbReference type="ARBA" id="ARBA00004370"/>
    </source>
</evidence>
<evidence type="ECO:0000256" key="7">
    <source>
        <dbReference type="SAM" id="SignalP"/>
    </source>
</evidence>
<dbReference type="Pfam" id="PF00001">
    <property type="entry name" value="7tm_1"/>
    <property type="match status" value="1"/>
</dbReference>
<keyword evidence="5" id="KW-0807">Transducer</keyword>
<evidence type="ECO:0000256" key="3">
    <source>
        <dbReference type="ARBA" id="ARBA00022989"/>
    </source>
</evidence>
<feature type="transmembrane region" description="Helical" evidence="6">
    <location>
        <begin position="244"/>
        <end position="271"/>
    </location>
</feature>
<comment type="similarity">
    <text evidence="5">Belongs to the G-protein coupled receptor 1 family.</text>
</comment>
<dbReference type="CDD" id="cd00637">
    <property type="entry name" value="7tm_classA_rhodopsin-like"/>
    <property type="match status" value="1"/>
</dbReference>
<dbReference type="InterPro" id="IPR000276">
    <property type="entry name" value="GPCR_Rhodpsn"/>
</dbReference>
<keyword evidence="7" id="KW-0732">Signal</keyword>
<dbReference type="PANTHER" id="PTHR45698">
    <property type="entry name" value="TRACE AMINE-ASSOCIATED RECEPTOR 19N-RELATED"/>
    <property type="match status" value="1"/>
</dbReference>
<feature type="chain" id="PRO_5029728796" description="G-protein coupled receptors family 1 profile domain-containing protein" evidence="7">
    <location>
        <begin position="21"/>
        <end position="405"/>
    </location>
</feature>
<dbReference type="InParanoid" id="A0A7M7GJD6"/>
<dbReference type="InterPro" id="IPR017452">
    <property type="entry name" value="GPCR_Rhodpsn_7TM"/>
</dbReference>
<keyword evidence="10" id="KW-1185">Reference proteome</keyword>
<keyword evidence="4 6" id="KW-0472">Membrane</keyword>
<evidence type="ECO:0000256" key="4">
    <source>
        <dbReference type="ARBA" id="ARBA00023136"/>
    </source>
</evidence>
<dbReference type="GO" id="GO:0016020">
    <property type="term" value="C:membrane"/>
    <property type="evidence" value="ECO:0007669"/>
    <property type="project" value="UniProtKB-SubCell"/>
</dbReference>
<protein>
    <recommendedName>
        <fullName evidence="8">G-protein coupled receptors family 1 profile domain-containing protein</fullName>
    </recommendedName>
</protein>
<dbReference type="RefSeq" id="XP_003730433.2">
    <property type="nucleotide sequence ID" value="XM_003730385.2"/>
</dbReference>
<dbReference type="GeneID" id="100888187"/>
<dbReference type="PANTHER" id="PTHR45698:SF1">
    <property type="entry name" value="TRACE AMINE-ASSOCIATED RECEPTOR 13C-LIKE"/>
    <property type="match status" value="1"/>
</dbReference>
<dbReference type="PRINTS" id="PR00237">
    <property type="entry name" value="GPCRRHODOPSN"/>
</dbReference>
<dbReference type="EnsemblMetazoa" id="XM_003730385">
    <property type="protein sequence ID" value="XP_003730433"/>
    <property type="gene ID" value="LOC100888187"/>
</dbReference>
<evidence type="ECO:0000256" key="5">
    <source>
        <dbReference type="RuleBase" id="RU000688"/>
    </source>
</evidence>
<feature type="transmembrane region" description="Helical" evidence="6">
    <location>
        <begin position="204"/>
        <end position="224"/>
    </location>
</feature>
<dbReference type="PROSITE" id="PS50262">
    <property type="entry name" value="G_PROTEIN_RECEP_F1_2"/>
    <property type="match status" value="1"/>
</dbReference>
<dbReference type="SUPFAM" id="SSF81321">
    <property type="entry name" value="Family A G protein-coupled receptor-like"/>
    <property type="match status" value="1"/>
</dbReference>
<feature type="transmembrane region" description="Helical" evidence="6">
    <location>
        <begin position="304"/>
        <end position="323"/>
    </location>
</feature>
<evidence type="ECO:0000256" key="6">
    <source>
        <dbReference type="SAM" id="Phobius"/>
    </source>
</evidence>
<evidence type="ECO:0000256" key="2">
    <source>
        <dbReference type="ARBA" id="ARBA00022692"/>
    </source>
</evidence>
<keyword evidence="5" id="KW-0297">G-protein coupled receptor</keyword>
<feature type="transmembrane region" description="Helical" evidence="6">
    <location>
        <begin position="84"/>
        <end position="110"/>
    </location>
</feature>
<evidence type="ECO:0000313" key="9">
    <source>
        <dbReference type="EnsemblMetazoa" id="XP_003730433"/>
    </source>
</evidence>
<accession>A0A7M7GJD6</accession>
<reference evidence="10" key="1">
    <citation type="submission" date="2015-02" db="EMBL/GenBank/DDBJ databases">
        <title>Genome sequencing for Strongylocentrotus purpuratus.</title>
        <authorList>
            <person name="Murali S."/>
            <person name="Liu Y."/>
            <person name="Vee V."/>
            <person name="English A."/>
            <person name="Wang M."/>
            <person name="Skinner E."/>
            <person name="Han Y."/>
            <person name="Muzny D.M."/>
            <person name="Worley K.C."/>
            <person name="Gibbs R.A."/>
        </authorList>
    </citation>
    <scope>NUCLEOTIDE SEQUENCE</scope>
</reference>
<sequence length="405" mass="46015">MSSTELIRLALLIFVIRVSATTDTATTPSQLLTLEDWTTEPEDITEVSRTSTSNTTTAISTVSEDGLGQDRDTLASWVWNSIQWTWVLILQLLFAIIGIIGNFLVLMVLFKRRKYCRTTDTLIAALATADFLTSVFLIPVPRHERIPDTWAGYAYCKIIYPNFPMWVCITSSIYTLMAIAIERFVAVVFPLYFSRTLTRRTVSIWVIIIWIASFLSGLRGIILFRVNKQTNRCIITYRNDTEKIAYGCFVFAIRIVIPTLTMLITQTIIAITLHRQSTRFLNGSNDNNNQATFHVTAKNRILKLMLIVILIYVLCWSPNQIAFFGYNLGLVPTSYRYSSLNSIFTLLGFFNSCANPIIYTARHPEFRKAIKALFFSGTIKPHSLFSHADAETSVTTIRKSEAQED</sequence>
<feature type="transmembrane region" description="Helical" evidence="6">
    <location>
        <begin position="343"/>
        <end position="361"/>
    </location>
</feature>
<reference evidence="9" key="2">
    <citation type="submission" date="2021-01" db="UniProtKB">
        <authorList>
            <consortium name="EnsemblMetazoa"/>
        </authorList>
    </citation>
    <scope>IDENTIFICATION</scope>
</reference>
<comment type="subcellular location">
    <subcellularLocation>
        <location evidence="1">Membrane</location>
    </subcellularLocation>
</comment>
<keyword evidence="3 6" id="KW-1133">Transmembrane helix</keyword>
<feature type="signal peptide" evidence="7">
    <location>
        <begin position="1"/>
        <end position="20"/>
    </location>
</feature>
<dbReference type="PROSITE" id="PS00237">
    <property type="entry name" value="G_PROTEIN_RECEP_F1_1"/>
    <property type="match status" value="1"/>
</dbReference>
<dbReference type="OrthoDB" id="10112806at2759"/>
<organism evidence="9 10">
    <name type="scientific">Strongylocentrotus purpuratus</name>
    <name type="common">Purple sea urchin</name>
    <dbReference type="NCBI Taxonomy" id="7668"/>
    <lineage>
        <taxon>Eukaryota</taxon>
        <taxon>Metazoa</taxon>
        <taxon>Echinodermata</taxon>
        <taxon>Eleutherozoa</taxon>
        <taxon>Echinozoa</taxon>
        <taxon>Echinoidea</taxon>
        <taxon>Euechinoidea</taxon>
        <taxon>Echinacea</taxon>
        <taxon>Camarodonta</taxon>
        <taxon>Echinidea</taxon>
        <taxon>Strongylocentrotidae</taxon>
        <taxon>Strongylocentrotus</taxon>
    </lineage>
</organism>
<dbReference type="Proteomes" id="UP000007110">
    <property type="component" value="Unassembled WGS sequence"/>
</dbReference>
<dbReference type="KEGG" id="spu:100888187"/>
<dbReference type="FunCoup" id="A0A7M7GJD6">
    <property type="interactions" value="801"/>
</dbReference>
<dbReference type="SMART" id="SM01381">
    <property type="entry name" value="7TM_GPCR_Srsx"/>
    <property type="match status" value="1"/>
</dbReference>
<dbReference type="Gene3D" id="1.20.1070.10">
    <property type="entry name" value="Rhodopsin 7-helix transmembrane proteins"/>
    <property type="match status" value="1"/>
</dbReference>
<evidence type="ECO:0000259" key="8">
    <source>
        <dbReference type="PROSITE" id="PS50262"/>
    </source>
</evidence>
<name>A0A7M7GJD6_STRPU</name>
<dbReference type="AlphaFoldDB" id="A0A7M7GJD6"/>
<keyword evidence="5" id="KW-0675">Receptor</keyword>
<dbReference type="GO" id="GO:0004930">
    <property type="term" value="F:G protein-coupled receptor activity"/>
    <property type="evidence" value="ECO:0007669"/>
    <property type="project" value="UniProtKB-KW"/>
</dbReference>
<feature type="domain" description="G-protein coupled receptors family 1 profile" evidence="8">
    <location>
        <begin position="101"/>
        <end position="359"/>
    </location>
</feature>